<evidence type="ECO:0000256" key="6">
    <source>
        <dbReference type="ARBA" id="ARBA00022960"/>
    </source>
</evidence>
<keyword evidence="4 10" id="KW-0547">Nucleotide-binding</keyword>
<accession>A0A9E6MRL8</accession>
<dbReference type="KEGG" id="ebz:J7S26_02195"/>
<dbReference type="GO" id="GO:0051301">
    <property type="term" value="P:cell division"/>
    <property type="evidence" value="ECO:0007669"/>
    <property type="project" value="UniProtKB-KW"/>
</dbReference>
<evidence type="ECO:0000256" key="3">
    <source>
        <dbReference type="ARBA" id="ARBA00022618"/>
    </source>
</evidence>
<dbReference type="SUPFAM" id="SSF53244">
    <property type="entry name" value="MurD-like peptide ligases, peptide-binding domain"/>
    <property type="match status" value="1"/>
</dbReference>
<reference evidence="15" key="2">
    <citation type="submission" date="2021-04" db="EMBL/GenBank/DDBJ databases">
        <title>Novel species in family Eggerthellaceae.</title>
        <authorList>
            <person name="Zhang G."/>
        </authorList>
    </citation>
    <scope>NUCLEOTIDE SEQUENCE</scope>
    <source>
        <strain evidence="15">Zg-886</strain>
    </source>
</reference>
<name>A0A9E6MRL8_9ACTN</name>
<dbReference type="Pfam" id="PF02875">
    <property type="entry name" value="Mur_ligase_C"/>
    <property type="match status" value="1"/>
</dbReference>
<dbReference type="PANTHER" id="PTHR43024">
    <property type="entry name" value="UDP-N-ACETYLMURAMOYL-TRIPEPTIDE--D-ALANYL-D-ALANINE LIGASE"/>
    <property type="match status" value="1"/>
</dbReference>
<dbReference type="GO" id="GO:0008360">
    <property type="term" value="P:regulation of cell shape"/>
    <property type="evidence" value="ECO:0007669"/>
    <property type="project" value="UniProtKB-KW"/>
</dbReference>
<keyword evidence="3 10" id="KW-0132">Cell division</keyword>
<evidence type="ECO:0000313" key="14">
    <source>
        <dbReference type="EMBL" id="NHM14838.1"/>
    </source>
</evidence>
<dbReference type="InterPro" id="IPR051046">
    <property type="entry name" value="MurCDEF_CellWall_CoF430Synth"/>
</dbReference>
<dbReference type="InterPro" id="IPR000713">
    <property type="entry name" value="Mur_ligase_N"/>
</dbReference>
<dbReference type="Proteomes" id="UP000636394">
    <property type="component" value="Unassembled WGS sequence"/>
</dbReference>
<dbReference type="InterPro" id="IPR036565">
    <property type="entry name" value="Mur-like_cat_sf"/>
</dbReference>
<feature type="domain" description="Mur ligase C-terminal" evidence="12">
    <location>
        <begin position="388"/>
        <end position="514"/>
    </location>
</feature>
<dbReference type="AlphaFoldDB" id="A0A9E6MRL8"/>
<evidence type="ECO:0000259" key="12">
    <source>
        <dbReference type="Pfam" id="PF02875"/>
    </source>
</evidence>
<dbReference type="EMBL" id="CP072829">
    <property type="protein sequence ID" value="QTU84755.1"/>
    <property type="molecule type" value="Genomic_DNA"/>
</dbReference>
<dbReference type="GO" id="GO:0009252">
    <property type="term" value="P:peptidoglycan biosynthetic process"/>
    <property type="evidence" value="ECO:0007669"/>
    <property type="project" value="UniProtKB-UniRule"/>
</dbReference>
<keyword evidence="16" id="KW-1185">Reference proteome</keyword>
<keyword evidence="2 10" id="KW-0436">Ligase</keyword>
<dbReference type="InterPro" id="IPR013221">
    <property type="entry name" value="Mur_ligase_cen"/>
</dbReference>
<evidence type="ECO:0000259" key="13">
    <source>
        <dbReference type="Pfam" id="PF08245"/>
    </source>
</evidence>
<dbReference type="GO" id="GO:0005524">
    <property type="term" value="F:ATP binding"/>
    <property type="evidence" value="ECO:0007669"/>
    <property type="project" value="UniProtKB-UniRule"/>
</dbReference>
<keyword evidence="1 10" id="KW-0963">Cytoplasm</keyword>
<dbReference type="InterPro" id="IPR004101">
    <property type="entry name" value="Mur_ligase_C"/>
</dbReference>
<comment type="catalytic activity">
    <reaction evidence="10">
        <text>D-alanyl-D-alanine + UDP-N-acetyl-alpha-D-muramoyl-L-alanyl-gamma-D-glutamyl-meso-2,6-diaminopimelate + ATP = UDP-N-acetyl-alpha-D-muramoyl-L-alanyl-gamma-D-glutamyl-meso-2,6-diaminopimeloyl-D-alanyl-D-alanine + ADP + phosphate + H(+)</text>
        <dbReference type="Rhea" id="RHEA:28374"/>
        <dbReference type="ChEBI" id="CHEBI:15378"/>
        <dbReference type="ChEBI" id="CHEBI:30616"/>
        <dbReference type="ChEBI" id="CHEBI:43474"/>
        <dbReference type="ChEBI" id="CHEBI:57822"/>
        <dbReference type="ChEBI" id="CHEBI:61386"/>
        <dbReference type="ChEBI" id="CHEBI:83905"/>
        <dbReference type="ChEBI" id="CHEBI:456216"/>
        <dbReference type="EC" id="6.3.2.10"/>
    </reaction>
</comment>
<dbReference type="GO" id="GO:0005737">
    <property type="term" value="C:cytoplasm"/>
    <property type="evidence" value="ECO:0007669"/>
    <property type="project" value="UniProtKB-SubCell"/>
</dbReference>
<evidence type="ECO:0000256" key="8">
    <source>
        <dbReference type="ARBA" id="ARBA00023306"/>
    </source>
</evidence>
<evidence type="ECO:0000256" key="5">
    <source>
        <dbReference type="ARBA" id="ARBA00022840"/>
    </source>
</evidence>
<gene>
    <name evidence="10" type="primary">murF</name>
    <name evidence="14" type="ORF">GMI68_08740</name>
    <name evidence="15" type="ORF">J7S26_02195</name>
</gene>
<organism evidence="15 17">
    <name type="scientific">Xiamenia xianingshaonis</name>
    <dbReference type="NCBI Taxonomy" id="2682776"/>
    <lineage>
        <taxon>Bacteria</taxon>
        <taxon>Bacillati</taxon>
        <taxon>Actinomycetota</taxon>
        <taxon>Coriobacteriia</taxon>
        <taxon>Eggerthellales</taxon>
        <taxon>Eggerthellaceae</taxon>
        <taxon>Xiamenia</taxon>
    </lineage>
</organism>
<dbReference type="Gene3D" id="3.40.1190.10">
    <property type="entry name" value="Mur-like, catalytic domain"/>
    <property type="match status" value="1"/>
</dbReference>
<dbReference type="Gene3D" id="3.40.1390.10">
    <property type="entry name" value="MurE/MurF, N-terminal domain"/>
    <property type="match status" value="1"/>
</dbReference>
<sequence>MRMSLKQIHECTGATTVVEPLDARALATGVSWDSRDVAAGDVYLALPGERVDGHDFVADALNAHAVAVLVMQPLGADVRLLAREMGAAVFEVPDTAHALTDMARFWRTQLHGRVVAVTGSTGKTTTKNLVRDVAAARYSVVATQGNQNNELGVPKTILSADVDTDVVVVEMGMRGSGQIADLCSFVRPDWGVVVNVGESHIELLGSREAIARAKAELLCALPEGRGRAFVNGDDDFAAFMVDHAHLDVRCVETVVFDGSGESAGDPAKYSFMKPEVATRVWADDITLDAQGRPVFTAHAWGFLPTGDPAAADAQASLERSYVDGEDLSADEEGYLNAEFQEETARCTLALRGAHNVANACAALAVGRSLGIPLKECAAALAASLPEAGRMEVVAARGGFSVVNDAYNANPDSMKASLAAFCALAVPGRHVAVLGDMGELGDYEQACHEGVGRAAARQPLDRLVCVGERARWIAAAAEAEGMDPDRIVAVDALSEVIGDLDVFLEPGDAVLVKASHFMGLDRVVEGLKN</sequence>
<feature type="domain" description="Mur ligase central" evidence="13">
    <location>
        <begin position="117"/>
        <end position="249"/>
    </location>
</feature>
<evidence type="ECO:0000256" key="9">
    <source>
        <dbReference type="ARBA" id="ARBA00023316"/>
    </source>
</evidence>
<dbReference type="EMBL" id="WPCR01000012">
    <property type="protein sequence ID" value="NHM14838.1"/>
    <property type="molecule type" value="Genomic_DNA"/>
</dbReference>
<evidence type="ECO:0000256" key="10">
    <source>
        <dbReference type="HAMAP-Rule" id="MF_02019"/>
    </source>
</evidence>
<evidence type="ECO:0000256" key="4">
    <source>
        <dbReference type="ARBA" id="ARBA00022741"/>
    </source>
</evidence>
<dbReference type="SUPFAM" id="SSF53623">
    <property type="entry name" value="MurD-like peptide ligases, catalytic domain"/>
    <property type="match status" value="1"/>
</dbReference>
<dbReference type="Pfam" id="PF01225">
    <property type="entry name" value="Mur_ligase"/>
    <property type="match status" value="1"/>
</dbReference>
<comment type="function">
    <text evidence="10">Involved in cell wall formation. Catalyzes the final step in the synthesis of UDP-N-acetylmuramoyl-pentapeptide, the precursor of murein.</text>
</comment>
<dbReference type="RefSeq" id="WP_166340264.1">
    <property type="nucleotide sequence ID" value="NZ_CP072829.1"/>
</dbReference>
<evidence type="ECO:0000313" key="15">
    <source>
        <dbReference type="EMBL" id="QTU84755.1"/>
    </source>
</evidence>
<protein>
    <recommendedName>
        <fullName evidence="10">UDP-N-acetylmuramoyl-tripeptide--D-alanyl-D-alanine ligase</fullName>
        <ecNumber evidence="10">6.3.2.10</ecNumber>
    </recommendedName>
    <alternativeName>
        <fullName evidence="10">D-alanyl-D-alanine-adding enzyme</fullName>
    </alternativeName>
</protein>
<keyword evidence="7 10" id="KW-0573">Peptidoglycan synthesis</keyword>
<reference evidence="14 16" key="1">
    <citation type="submission" date="2019-11" db="EMBL/GenBank/DDBJ databases">
        <title>Eggerthellaceae novel genus isolated from the rectal contents of marmort.</title>
        <authorList>
            <person name="Zhang G."/>
        </authorList>
    </citation>
    <scope>NUCLEOTIDE SEQUENCE [LARGE SCALE GENOMIC DNA]</scope>
    <source>
        <strain evidence="14">Zg-886</strain>
        <strain evidence="16">zg-886</strain>
    </source>
</reference>
<evidence type="ECO:0000259" key="11">
    <source>
        <dbReference type="Pfam" id="PF01225"/>
    </source>
</evidence>
<keyword evidence="5 10" id="KW-0067">ATP-binding</keyword>
<evidence type="ECO:0000313" key="17">
    <source>
        <dbReference type="Proteomes" id="UP000671910"/>
    </source>
</evidence>
<dbReference type="InterPro" id="IPR005863">
    <property type="entry name" value="UDP-N-AcMur_synth"/>
</dbReference>
<dbReference type="HAMAP" id="MF_02019">
    <property type="entry name" value="MurF"/>
    <property type="match status" value="1"/>
</dbReference>
<dbReference type="SUPFAM" id="SSF63418">
    <property type="entry name" value="MurE/MurF N-terminal domain"/>
    <property type="match status" value="1"/>
</dbReference>
<evidence type="ECO:0000256" key="1">
    <source>
        <dbReference type="ARBA" id="ARBA00022490"/>
    </source>
</evidence>
<proteinExistence type="inferred from homology"/>
<dbReference type="Pfam" id="PF08245">
    <property type="entry name" value="Mur_ligase_M"/>
    <property type="match status" value="1"/>
</dbReference>
<comment type="subcellular location">
    <subcellularLocation>
        <location evidence="10">Cytoplasm</location>
    </subcellularLocation>
</comment>
<keyword evidence="6 10" id="KW-0133">Cell shape</keyword>
<evidence type="ECO:0000256" key="2">
    <source>
        <dbReference type="ARBA" id="ARBA00022598"/>
    </source>
</evidence>
<feature type="domain" description="Mur ligase N-terminal catalytic" evidence="11">
    <location>
        <begin position="28"/>
        <end position="105"/>
    </location>
</feature>
<comment type="pathway">
    <text evidence="10">Cell wall biogenesis; peptidoglycan biosynthesis.</text>
</comment>
<dbReference type="Proteomes" id="UP000671910">
    <property type="component" value="Chromosome"/>
</dbReference>
<dbReference type="PANTHER" id="PTHR43024:SF1">
    <property type="entry name" value="UDP-N-ACETYLMURAMOYL-TRIPEPTIDE--D-ALANYL-D-ALANINE LIGASE"/>
    <property type="match status" value="1"/>
</dbReference>
<dbReference type="Gene3D" id="3.90.190.20">
    <property type="entry name" value="Mur ligase, C-terminal domain"/>
    <property type="match status" value="1"/>
</dbReference>
<dbReference type="EC" id="6.3.2.10" evidence="10"/>
<dbReference type="GO" id="GO:0047480">
    <property type="term" value="F:UDP-N-acetylmuramoyl-tripeptide-D-alanyl-D-alanine ligase activity"/>
    <property type="evidence" value="ECO:0007669"/>
    <property type="project" value="UniProtKB-UniRule"/>
</dbReference>
<comment type="similarity">
    <text evidence="10">Belongs to the MurCDEF family. MurF subfamily.</text>
</comment>
<evidence type="ECO:0000313" key="16">
    <source>
        <dbReference type="Proteomes" id="UP000636394"/>
    </source>
</evidence>
<keyword evidence="9 10" id="KW-0961">Cell wall biogenesis/degradation</keyword>
<dbReference type="InterPro" id="IPR036615">
    <property type="entry name" value="Mur_ligase_C_dom_sf"/>
</dbReference>
<keyword evidence="8 10" id="KW-0131">Cell cycle</keyword>
<dbReference type="GO" id="GO:0071555">
    <property type="term" value="P:cell wall organization"/>
    <property type="evidence" value="ECO:0007669"/>
    <property type="project" value="UniProtKB-KW"/>
</dbReference>
<dbReference type="InterPro" id="IPR035911">
    <property type="entry name" value="MurE/MurF_N"/>
</dbReference>
<evidence type="ECO:0000256" key="7">
    <source>
        <dbReference type="ARBA" id="ARBA00022984"/>
    </source>
</evidence>
<feature type="binding site" evidence="10">
    <location>
        <begin position="119"/>
        <end position="125"/>
    </location>
    <ligand>
        <name>ATP</name>
        <dbReference type="ChEBI" id="CHEBI:30616"/>
    </ligand>
</feature>